<dbReference type="HAMAP" id="MF_00178">
    <property type="entry name" value="Lumazine_synth"/>
    <property type="match status" value="1"/>
</dbReference>
<evidence type="ECO:0000256" key="5">
    <source>
        <dbReference type="ARBA" id="ARBA00022679"/>
    </source>
</evidence>
<keyword evidence="4 7" id="KW-0686">Riboflavin biosynthesis</keyword>
<dbReference type="EC" id="2.5.1.78" evidence="3 7"/>
<dbReference type="CDD" id="cd09209">
    <property type="entry name" value="Lumazine_synthase-I"/>
    <property type="match status" value="1"/>
</dbReference>
<evidence type="ECO:0000256" key="2">
    <source>
        <dbReference type="ARBA" id="ARBA00007424"/>
    </source>
</evidence>
<organism evidence="8 9">
    <name type="scientific">Funneliformis caledonium</name>
    <dbReference type="NCBI Taxonomy" id="1117310"/>
    <lineage>
        <taxon>Eukaryota</taxon>
        <taxon>Fungi</taxon>
        <taxon>Fungi incertae sedis</taxon>
        <taxon>Mucoromycota</taxon>
        <taxon>Glomeromycotina</taxon>
        <taxon>Glomeromycetes</taxon>
        <taxon>Glomerales</taxon>
        <taxon>Glomeraceae</taxon>
        <taxon>Funneliformis</taxon>
    </lineage>
</organism>
<evidence type="ECO:0000256" key="1">
    <source>
        <dbReference type="ARBA" id="ARBA00004917"/>
    </source>
</evidence>
<evidence type="ECO:0000256" key="6">
    <source>
        <dbReference type="ARBA" id="ARBA00048785"/>
    </source>
</evidence>
<dbReference type="AlphaFoldDB" id="A0A9N9DDR7"/>
<proteinExistence type="inferred from homology"/>
<evidence type="ECO:0000256" key="7">
    <source>
        <dbReference type="RuleBase" id="RU003795"/>
    </source>
</evidence>
<evidence type="ECO:0000313" key="9">
    <source>
        <dbReference type="Proteomes" id="UP000789570"/>
    </source>
</evidence>
<dbReference type="EMBL" id="CAJVPQ010003738">
    <property type="protein sequence ID" value="CAG8636234.1"/>
    <property type="molecule type" value="Genomic_DNA"/>
</dbReference>
<reference evidence="8" key="1">
    <citation type="submission" date="2021-06" db="EMBL/GenBank/DDBJ databases">
        <authorList>
            <person name="Kallberg Y."/>
            <person name="Tangrot J."/>
            <person name="Rosling A."/>
        </authorList>
    </citation>
    <scope>NUCLEOTIDE SEQUENCE</scope>
    <source>
        <strain evidence="8">UK204</strain>
    </source>
</reference>
<name>A0A9N9DDR7_9GLOM</name>
<dbReference type="GO" id="GO:0005758">
    <property type="term" value="C:mitochondrial intermembrane space"/>
    <property type="evidence" value="ECO:0007669"/>
    <property type="project" value="TreeGrafter"/>
</dbReference>
<dbReference type="InterPro" id="IPR036467">
    <property type="entry name" value="LS/RS_sf"/>
</dbReference>
<dbReference type="Proteomes" id="UP000789570">
    <property type="component" value="Unassembled WGS sequence"/>
</dbReference>
<dbReference type="SUPFAM" id="SSF52121">
    <property type="entry name" value="Lumazine synthase"/>
    <property type="match status" value="1"/>
</dbReference>
<gene>
    <name evidence="8" type="ORF">FCALED_LOCUS10327</name>
</gene>
<evidence type="ECO:0000313" key="8">
    <source>
        <dbReference type="EMBL" id="CAG8636234.1"/>
    </source>
</evidence>
<dbReference type="PANTHER" id="PTHR21058">
    <property type="entry name" value="6,7-DIMETHYL-8-RIBITYLLUMAZINE SYNTHASE DMRL SYNTHASE LUMAZINE SYNTHASE"/>
    <property type="match status" value="1"/>
</dbReference>
<dbReference type="Gene3D" id="3.40.50.960">
    <property type="entry name" value="Lumazine/riboflavin synthase"/>
    <property type="match status" value="1"/>
</dbReference>
<comment type="function">
    <text evidence="7">Catalyzes the formation of 6,7-dimethyl-8-ribityllumazine by condensation of 5-amino-6-(D-ribitylamino)uracil with 3,4-dihydroxy-2-butanone 4-phosphate. This is the penultimate step in the biosynthesis of riboflavin.</text>
</comment>
<dbReference type="InterPro" id="IPR034964">
    <property type="entry name" value="LS"/>
</dbReference>
<comment type="pathway">
    <text evidence="1 7">Cofactor biosynthesis; riboflavin biosynthesis; riboflavin from 2-hydroxy-3-oxobutyl phosphate and 5-amino-6-(D-ribitylamino)uracil: step 1/2.</text>
</comment>
<dbReference type="GO" id="GO:0009349">
    <property type="term" value="C:riboflavin synthase complex"/>
    <property type="evidence" value="ECO:0007669"/>
    <property type="project" value="UniProtKB-UniRule"/>
</dbReference>
<sequence>MSVVKGIAAPLEKYDGSSLRILIVHTRWNSSVVNEIVKGTIDTMTKEHSVKSENITIQTVAGAFELPFATQRLIAASRLQATPNAAELFSTLGENTGPPPINSQTFDAVICIGVLIKGSTMHFEYISEAVSNGIMRVGLDSGIPCVFGVLSCLTDEQALERAGLGVSEKKHNHGIDWGHCAVELAIKNRRWITGEI</sequence>
<dbReference type="OrthoDB" id="2965at2759"/>
<protein>
    <recommendedName>
        <fullName evidence="3 7">6,7-dimethyl-8-ribityllumazine synthase</fullName>
        <shortName evidence="7">DMRL synthase</shortName>
        <ecNumber evidence="3 7">2.5.1.78</ecNumber>
    </recommendedName>
</protein>
<dbReference type="Pfam" id="PF00885">
    <property type="entry name" value="DMRL_synthase"/>
    <property type="match status" value="1"/>
</dbReference>
<dbReference type="GO" id="GO:0009231">
    <property type="term" value="P:riboflavin biosynthetic process"/>
    <property type="evidence" value="ECO:0007669"/>
    <property type="project" value="UniProtKB-KW"/>
</dbReference>
<evidence type="ECO:0000256" key="4">
    <source>
        <dbReference type="ARBA" id="ARBA00022619"/>
    </source>
</evidence>
<evidence type="ECO:0000256" key="3">
    <source>
        <dbReference type="ARBA" id="ARBA00012664"/>
    </source>
</evidence>
<comment type="catalytic activity">
    <reaction evidence="6 7">
        <text>(2S)-2-hydroxy-3-oxobutyl phosphate + 5-amino-6-(D-ribitylamino)uracil = 6,7-dimethyl-8-(1-D-ribityl)lumazine + phosphate + 2 H2O + H(+)</text>
        <dbReference type="Rhea" id="RHEA:26152"/>
        <dbReference type="ChEBI" id="CHEBI:15377"/>
        <dbReference type="ChEBI" id="CHEBI:15378"/>
        <dbReference type="ChEBI" id="CHEBI:15934"/>
        <dbReference type="ChEBI" id="CHEBI:43474"/>
        <dbReference type="ChEBI" id="CHEBI:58201"/>
        <dbReference type="ChEBI" id="CHEBI:58830"/>
        <dbReference type="EC" id="2.5.1.78"/>
    </reaction>
</comment>
<keyword evidence="9" id="KW-1185">Reference proteome</keyword>
<comment type="similarity">
    <text evidence="2 7">Belongs to the DMRL synthase family.</text>
</comment>
<keyword evidence="5 7" id="KW-0808">Transferase</keyword>
<dbReference type="InterPro" id="IPR002180">
    <property type="entry name" value="LS/RS"/>
</dbReference>
<accession>A0A9N9DDR7</accession>
<dbReference type="GO" id="GO:0000906">
    <property type="term" value="F:6,7-dimethyl-8-ribityllumazine synthase activity"/>
    <property type="evidence" value="ECO:0007669"/>
    <property type="project" value="UniProtKB-EC"/>
</dbReference>
<dbReference type="PANTHER" id="PTHR21058:SF0">
    <property type="entry name" value="6,7-DIMETHYL-8-RIBITYLLUMAZINE SYNTHASE"/>
    <property type="match status" value="1"/>
</dbReference>
<comment type="caution">
    <text evidence="8">The sequence shown here is derived from an EMBL/GenBank/DDBJ whole genome shotgun (WGS) entry which is preliminary data.</text>
</comment>